<name>A0ABR2GTC7_9EUKA</name>
<gene>
    <name evidence="1" type="ORF">M9Y10_037186</name>
</gene>
<dbReference type="EMBL" id="JAPFFF010000062">
    <property type="protein sequence ID" value="KAK8837131.1"/>
    <property type="molecule type" value="Genomic_DNA"/>
</dbReference>
<accession>A0ABR2GTC7</accession>
<organism evidence="1 2">
    <name type="scientific">Tritrichomonas musculus</name>
    <dbReference type="NCBI Taxonomy" id="1915356"/>
    <lineage>
        <taxon>Eukaryota</taxon>
        <taxon>Metamonada</taxon>
        <taxon>Parabasalia</taxon>
        <taxon>Tritrichomonadida</taxon>
        <taxon>Tritrichomonadidae</taxon>
        <taxon>Tritrichomonas</taxon>
    </lineage>
</organism>
<comment type="caution">
    <text evidence="1">The sequence shown here is derived from an EMBL/GenBank/DDBJ whole genome shotgun (WGS) entry which is preliminary data.</text>
</comment>
<keyword evidence="2" id="KW-1185">Reference proteome</keyword>
<sequence length="150" mass="18006">MQEQFRIYDYINNIISLADKPEEFKECNFAILCDKYPIQLSRNNYLAKVIYISIKTEKTTWRIYPDKIKEYEIEHVIISTNSRRRLNYKMNEFFINGNNETQQYKENDFYNYSIELVSTKTKELIGQLREKYNLSSPSLFVGESQPLVLE</sequence>
<proteinExistence type="predicted"/>
<evidence type="ECO:0000313" key="1">
    <source>
        <dbReference type="EMBL" id="KAK8837131.1"/>
    </source>
</evidence>
<reference evidence="1 2" key="1">
    <citation type="submission" date="2024-04" db="EMBL/GenBank/DDBJ databases">
        <title>Tritrichomonas musculus Genome.</title>
        <authorList>
            <person name="Alves-Ferreira E."/>
            <person name="Grigg M."/>
            <person name="Lorenzi H."/>
            <person name="Galac M."/>
        </authorList>
    </citation>
    <scope>NUCLEOTIDE SEQUENCE [LARGE SCALE GENOMIC DNA]</scope>
    <source>
        <strain evidence="1 2">EAF2021</strain>
    </source>
</reference>
<dbReference type="Proteomes" id="UP001470230">
    <property type="component" value="Unassembled WGS sequence"/>
</dbReference>
<evidence type="ECO:0000313" key="2">
    <source>
        <dbReference type="Proteomes" id="UP001470230"/>
    </source>
</evidence>
<protein>
    <submittedName>
        <fullName evidence="1">Uncharacterized protein</fullName>
    </submittedName>
</protein>